<evidence type="ECO:0000256" key="1">
    <source>
        <dbReference type="SAM" id="Phobius"/>
    </source>
</evidence>
<evidence type="ECO:0000313" key="3">
    <source>
        <dbReference type="Proteomes" id="UP000077134"/>
    </source>
</evidence>
<protein>
    <recommendedName>
        <fullName evidence="4">Signal transduction histidine kinase</fullName>
    </recommendedName>
</protein>
<keyword evidence="3" id="KW-1185">Reference proteome</keyword>
<dbReference type="EMBL" id="LSFN01000005">
    <property type="protein sequence ID" value="OAB77002.1"/>
    <property type="molecule type" value="Genomic_DNA"/>
</dbReference>
<feature type="transmembrane region" description="Helical" evidence="1">
    <location>
        <begin position="6"/>
        <end position="22"/>
    </location>
</feature>
<dbReference type="RefSeq" id="WP_068656258.1">
    <property type="nucleotide sequence ID" value="NZ_CP017770.1"/>
</dbReference>
<gene>
    <name evidence="2" type="ORF">PNBC_06315</name>
</gene>
<dbReference type="OrthoDB" id="2627968at2"/>
<accession>A0A167FXM4</accession>
<comment type="caution">
    <text evidence="2">The sequence shown here is derived from an EMBL/GenBank/DDBJ whole genome shotgun (WGS) entry which is preliminary data.</text>
</comment>
<feature type="transmembrane region" description="Helical" evidence="1">
    <location>
        <begin position="34"/>
        <end position="55"/>
    </location>
</feature>
<keyword evidence="1" id="KW-1133">Transmembrane helix</keyword>
<evidence type="ECO:0000313" key="2">
    <source>
        <dbReference type="EMBL" id="OAB77002.1"/>
    </source>
</evidence>
<dbReference type="Proteomes" id="UP000077134">
    <property type="component" value="Unassembled WGS sequence"/>
</dbReference>
<name>A0A167FXM4_9BACL</name>
<proteinExistence type="predicted"/>
<dbReference type="KEGG" id="pcx:LPB68_18425"/>
<evidence type="ECO:0008006" key="4">
    <source>
        <dbReference type="Google" id="ProtNLM"/>
    </source>
</evidence>
<organism evidence="2 3">
    <name type="scientific">Paenibacillus crassostreae</name>
    <dbReference type="NCBI Taxonomy" id="1763538"/>
    <lineage>
        <taxon>Bacteria</taxon>
        <taxon>Bacillati</taxon>
        <taxon>Bacillota</taxon>
        <taxon>Bacilli</taxon>
        <taxon>Bacillales</taxon>
        <taxon>Paenibacillaceae</taxon>
        <taxon>Paenibacillus</taxon>
    </lineage>
</organism>
<sequence>MDPSSTLIFIICAFILGGALIVGKNSIPPSLKRWMALTAIVMILIAFFLIVFSFLNMGSSI</sequence>
<keyword evidence="1" id="KW-0472">Membrane</keyword>
<dbReference type="STRING" id="1763538.LPB68_18425"/>
<reference evidence="2 3" key="1">
    <citation type="submission" date="2016-02" db="EMBL/GenBank/DDBJ databases">
        <title>Paenibacillus sp. LPB0068, isolated from Crassostrea gigas.</title>
        <authorList>
            <person name="Shin S.-K."/>
            <person name="Yi H."/>
        </authorList>
    </citation>
    <scope>NUCLEOTIDE SEQUENCE [LARGE SCALE GENOMIC DNA]</scope>
    <source>
        <strain evidence="2 3">LPB0068</strain>
    </source>
</reference>
<keyword evidence="1" id="KW-0812">Transmembrane</keyword>
<dbReference type="AlphaFoldDB" id="A0A167FXM4"/>